<proteinExistence type="predicted"/>
<dbReference type="EMBL" id="MN033888">
    <property type="protein sequence ID" value="QDH88152.1"/>
    <property type="molecule type" value="Genomic_DNA"/>
</dbReference>
<accession>A0A514D3G3</accession>
<feature type="region of interest" description="Disordered" evidence="1">
    <location>
        <begin position="1"/>
        <end position="32"/>
    </location>
</feature>
<protein>
    <submittedName>
        <fullName evidence="2">Uncharacterized protein</fullName>
    </submittedName>
</protein>
<evidence type="ECO:0000256" key="1">
    <source>
        <dbReference type="SAM" id="MobiDB-lite"/>
    </source>
</evidence>
<feature type="region of interest" description="Disordered" evidence="1">
    <location>
        <begin position="297"/>
        <end position="324"/>
    </location>
</feature>
<gene>
    <name evidence="2" type="ORF">H2Bulk343080_000001</name>
</gene>
<feature type="compositionally biased region" description="Basic residues" evidence="1">
    <location>
        <begin position="11"/>
        <end position="24"/>
    </location>
</feature>
<evidence type="ECO:0000313" key="2">
    <source>
        <dbReference type="EMBL" id="QDH88152.1"/>
    </source>
</evidence>
<sequence length="324" mass="34545">MNKPNTINQSARKRRAKLRAGTRARTKDVFGRPSGLLSNPRQYVLAVIDPFAPEAVGVKLPDFDGNASFTVTSRDDLSISVNALGAAGTLLQFGVSGRNQTQSITATATQFTTVGAQNFAWSDYTSGMLASTNSVASRMISGGIRISNILSLAGATAAQGRLIIAPIPNYTVYNTGTFTESSIRKLPGSVVIALAALAASSEPVYCYSRALDPSAYSYVQPGYTLTGTANDDPQFTSFVLMIVGAPATTTPLIVEMVAHWEALPVLAQASLTSPAMRSSQRVMEEAHNISEVMEPIVSRGPHFGPDNRRQSLRKRYQPAGPTLD</sequence>
<reference evidence="2" key="1">
    <citation type="submission" date="2019-05" db="EMBL/GenBank/DDBJ databases">
        <title>Metatranscriptomic reconstruction reveals RNA viruses with the potential to shape carbon cycling in soil.</title>
        <authorList>
            <person name="Starr E.P."/>
            <person name="Nuccio E."/>
            <person name="Pett-Ridge J."/>
            <person name="Banfield J.F."/>
            <person name="Firestone M.K."/>
        </authorList>
    </citation>
    <scope>NUCLEOTIDE SEQUENCE</scope>
    <source>
        <strain evidence="2">H2_Bulk_34_3080</strain>
    </source>
</reference>
<organism evidence="2">
    <name type="scientific">Riboviria sp</name>
    <dbReference type="NCBI Taxonomy" id="2585031"/>
    <lineage>
        <taxon>Viruses</taxon>
        <taxon>Riboviria</taxon>
    </lineage>
</organism>
<feature type="compositionally biased region" description="Polar residues" evidence="1">
    <location>
        <begin position="1"/>
        <end position="10"/>
    </location>
</feature>
<name>A0A514D3G3_9VIRU</name>